<sequence length="165" mass="19034">MADYLNNNAGMDWDDAIENDGQEFIILPEGDYNFTVTDFERGRFPGSAKMSPCNKATLTLQVKTEDGIASIRTDLILNRVVEFRISAFFRCIGQKKHGERLVMDWNKVVGSRGRAHFKPRTYTDRDGNERQANDVDRFYDYDEKNFPAEDDWMEITGDADDLPFN</sequence>
<accession>A0A9D2SD52</accession>
<proteinExistence type="predicted"/>
<reference evidence="1" key="2">
    <citation type="submission" date="2021-04" db="EMBL/GenBank/DDBJ databases">
        <authorList>
            <person name="Gilroy R."/>
        </authorList>
    </citation>
    <scope>NUCLEOTIDE SEQUENCE</scope>
    <source>
        <strain evidence="1">USAMLcec3-2134</strain>
    </source>
</reference>
<gene>
    <name evidence="1" type="ORF">H9763_02215</name>
</gene>
<reference evidence="1" key="1">
    <citation type="journal article" date="2021" name="PeerJ">
        <title>Extensive microbial diversity within the chicken gut microbiome revealed by metagenomics and culture.</title>
        <authorList>
            <person name="Gilroy R."/>
            <person name="Ravi A."/>
            <person name="Getino M."/>
            <person name="Pursley I."/>
            <person name="Horton D.L."/>
            <person name="Alikhan N.F."/>
            <person name="Baker D."/>
            <person name="Gharbi K."/>
            <person name="Hall N."/>
            <person name="Watson M."/>
            <person name="Adriaenssens E.M."/>
            <person name="Foster-Nyarko E."/>
            <person name="Jarju S."/>
            <person name="Secka A."/>
            <person name="Antonio M."/>
            <person name="Oren A."/>
            <person name="Chaudhuri R.R."/>
            <person name="La Ragione R."/>
            <person name="Hildebrand F."/>
            <person name="Pallen M.J."/>
        </authorList>
    </citation>
    <scope>NUCLEOTIDE SEQUENCE</scope>
    <source>
        <strain evidence="1">USAMLcec3-2134</strain>
    </source>
</reference>
<organism evidence="1 2">
    <name type="scientific">Candidatus Eisenbergiella merdigallinarum</name>
    <dbReference type="NCBI Taxonomy" id="2838552"/>
    <lineage>
        <taxon>Bacteria</taxon>
        <taxon>Bacillati</taxon>
        <taxon>Bacillota</taxon>
        <taxon>Clostridia</taxon>
        <taxon>Lachnospirales</taxon>
        <taxon>Lachnospiraceae</taxon>
        <taxon>Eisenbergiella</taxon>
    </lineage>
</organism>
<comment type="caution">
    <text evidence="1">The sequence shown here is derived from an EMBL/GenBank/DDBJ whole genome shotgun (WGS) entry which is preliminary data.</text>
</comment>
<dbReference type="AlphaFoldDB" id="A0A9D2SD52"/>
<evidence type="ECO:0000313" key="1">
    <source>
        <dbReference type="EMBL" id="HJB90262.1"/>
    </source>
</evidence>
<evidence type="ECO:0000313" key="2">
    <source>
        <dbReference type="Proteomes" id="UP000886883"/>
    </source>
</evidence>
<dbReference type="Proteomes" id="UP000886883">
    <property type="component" value="Unassembled WGS sequence"/>
</dbReference>
<protein>
    <recommendedName>
        <fullName evidence="3">DUF669 domain-containing protein</fullName>
    </recommendedName>
</protein>
<name>A0A9D2SD52_9FIRM</name>
<evidence type="ECO:0008006" key="3">
    <source>
        <dbReference type="Google" id="ProtNLM"/>
    </source>
</evidence>
<dbReference type="EMBL" id="DWXE01000006">
    <property type="protein sequence ID" value="HJB90262.1"/>
    <property type="molecule type" value="Genomic_DNA"/>
</dbReference>